<gene>
    <name evidence="1" type="ORF">FKZ61_21250</name>
</gene>
<reference evidence="1 2" key="1">
    <citation type="submission" date="2019-06" db="EMBL/GenBank/DDBJ databases">
        <title>Genome sequence of Litorilinea aerophila BAA-2444.</title>
        <authorList>
            <person name="Maclea K.S."/>
            <person name="Maurais E.G."/>
            <person name="Iannazzi L.C."/>
        </authorList>
    </citation>
    <scope>NUCLEOTIDE SEQUENCE [LARGE SCALE GENOMIC DNA]</scope>
    <source>
        <strain evidence="1 2">ATCC BAA-2444</strain>
    </source>
</reference>
<comment type="caution">
    <text evidence="1">The sequence shown here is derived from an EMBL/GenBank/DDBJ whole genome shotgun (WGS) entry which is preliminary data.</text>
</comment>
<evidence type="ECO:0000313" key="2">
    <source>
        <dbReference type="Proteomes" id="UP000317371"/>
    </source>
</evidence>
<protein>
    <recommendedName>
        <fullName evidence="3">GH16 domain-containing protein</fullName>
    </recommendedName>
</protein>
<dbReference type="InParanoid" id="A0A540V9Q3"/>
<keyword evidence="2" id="KW-1185">Reference proteome</keyword>
<evidence type="ECO:0008006" key="3">
    <source>
        <dbReference type="Google" id="ProtNLM"/>
    </source>
</evidence>
<name>A0A540V9Q3_9CHLR</name>
<dbReference type="OrthoDB" id="160693at2"/>
<dbReference type="SUPFAM" id="SSF49899">
    <property type="entry name" value="Concanavalin A-like lectins/glucanases"/>
    <property type="match status" value="1"/>
</dbReference>
<organism evidence="1 2">
    <name type="scientific">Litorilinea aerophila</name>
    <dbReference type="NCBI Taxonomy" id="1204385"/>
    <lineage>
        <taxon>Bacteria</taxon>
        <taxon>Bacillati</taxon>
        <taxon>Chloroflexota</taxon>
        <taxon>Caldilineae</taxon>
        <taxon>Caldilineales</taxon>
        <taxon>Caldilineaceae</taxon>
        <taxon>Litorilinea</taxon>
    </lineage>
</organism>
<proteinExistence type="predicted"/>
<dbReference type="RefSeq" id="WP_141612180.1">
    <property type="nucleotide sequence ID" value="NZ_VIGC02000039.1"/>
</dbReference>
<dbReference type="InterPro" id="IPR013320">
    <property type="entry name" value="ConA-like_dom_sf"/>
</dbReference>
<evidence type="ECO:0000313" key="1">
    <source>
        <dbReference type="EMBL" id="TQE93478.1"/>
    </source>
</evidence>
<sequence>MSDWLGGGRHHRHTVGSGRVEAGPTGLRLVRGACPGLVYSNAQLDDYQGLPRRRFPWRPPVSLTVRARFSHSHSELKGTAGFGFWNDPFWMTGRRWPALPQAIWFFFSSPPSNMALAAGVPGHGWKAATIDASRWPFLLLLPTAPLALPLMRWPWLYRRLWPVGQAAMGVCEALVPTAMTDWHTYRIVWEKGRARFWVDETLILACATAPCGPAGLVIWLDNQYMVVTPQGRFAHGLVGCDREQWLEIAAVTVSRGSDSFV</sequence>
<accession>A0A540V9Q3</accession>
<dbReference type="Proteomes" id="UP000317371">
    <property type="component" value="Unassembled WGS sequence"/>
</dbReference>
<dbReference type="AlphaFoldDB" id="A0A540V9Q3"/>
<dbReference type="EMBL" id="VIGC01000039">
    <property type="protein sequence ID" value="TQE93478.1"/>
    <property type="molecule type" value="Genomic_DNA"/>
</dbReference>